<dbReference type="EMBL" id="JBBPBK010000002">
    <property type="protein sequence ID" value="KAK9290011.1"/>
    <property type="molecule type" value="Genomic_DNA"/>
</dbReference>
<dbReference type="PANTHER" id="PTHR10353:SF154">
    <property type="entry name" value="BETA-GLUCOSIDASE 9-RELATED"/>
    <property type="match status" value="1"/>
</dbReference>
<evidence type="ECO:0000256" key="1">
    <source>
        <dbReference type="ARBA" id="ARBA00010838"/>
    </source>
</evidence>
<dbReference type="PANTHER" id="PTHR10353">
    <property type="entry name" value="GLYCOSYL HYDROLASE"/>
    <property type="match status" value="1"/>
</dbReference>
<dbReference type="GO" id="GO:0008422">
    <property type="term" value="F:beta-glucosidase activity"/>
    <property type="evidence" value="ECO:0007669"/>
    <property type="project" value="TreeGrafter"/>
</dbReference>
<dbReference type="PRINTS" id="PR00131">
    <property type="entry name" value="GLHYDRLASE1"/>
</dbReference>
<dbReference type="SUPFAM" id="SSF51445">
    <property type="entry name" value="(Trans)glycosidases"/>
    <property type="match status" value="1"/>
</dbReference>
<comment type="caution">
    <text evidence="3">The sequence shown here is derived from an EMBL/GenBank/DDBJ whole genome shotgun (WGS) entry which is preliminary data.</text>
</comment>
<evidence type="ECO:0000256" key="2">
    <source>
        <dbReference type="RuleBase" id="RU003690"/>
    </source>
</evidence>
<gene>
    <name evidence="3" type="ORF">L1049_008174</name>
</gene>
<keyword evidence="4" id="KW-1185">Reference proteome</keyword>
<proteinExistence type="inferred from homology"/>
<protein>
    <recommendedName>
        <fullName evidence="5">Beta-glucosidase</fullName>
    </recommendedName>
</protein>
<dbReference type="Pfam" id="PF00232">
    <property type="entry name" value="Glyco_hydro_1"/>
    <property type="match status" value="1"/>
</dbReference>
<evidence type="ECO:0008006" key="5">
    <source>
        <dbReference type="Google" id="ProtNLM"/>
    </source>
</evidence>
<evidence type="ECO:0000313" key="3">
    <source>
        <dbReference type="EMBL" id="KAK9290011.1"/>
    </source>
</evidence>
<organism evidence="3 4">
    <name type="scientific">Liquidambar formosana</name>
    <name type="common">Formosan gum</name>
    <dbReference type="NCBI Taxonomy" id="63359"/>
    <lineage>
        <taxon>Eukaryota</taxon>
        <taxon>Viridiplantae</taxon>
        <taxon>Streptophyta</taxon>
        <taxon>Embryophyta</taxon>
        <taxon>Tracheophyta</taxon>
        <taxon>Spermatophyta</taxon>
        <taxon>Magnoliopsida</taxon>
        <taxon>eudicotyledons</taxon>
        <taxon>Gunneridae</taxon>
        <taxon>Pentapetalae</taxon>
        <taxon>Saxifragales</taxon>
        <taxon>Altingiaceae</taxon>
        <taxon>Liquidambar</taxon>
    </lineage>
</organism>
<dbReference type="InterPro" id="IPR001360">
    <property type="entry name" value="Glyco_hydro_1"/>
</dbReference>
<dbReference type="Proteomes" id="UP001415857">
    <property type="component" value="Unassembled WGS sequence"/>
</dbReference>
<dbReference type="GO" id="GO:0005975">
    <property type="term" value="P:carbohydrate metabolic process"/>
    <property type="evidence" value="ECO:0007669"/>
    <property type="project" value="InterPro"/>
</dbReference>
<reference evidence="3 4" key="1">
    <citation type="journal article" date="2024" name="Plant J.">
        <title>Genome sequences and population genomics reveal climatic adaptation and genomic divergence between two closely related sweetgum species.</title>
        <authorList>
            <person name="Xu W.Q."/>
            <person name="Ren C.Q."/>
            <person name="Zhang X.Y."/>
            <person name="Comes H.P."/>
            <person name="Liu X.H."/>
            <person name="Li Y.G."/>
            <person name="Kettle C.J."/>
            <person name="Jalonen R."/>
            <person name="Gaisberger H."/>
            <person name="Ma Y.Z."/>
            <person name="Qiu Y.X."/>
        </authorList>
    </citation>
    <scope>NUCLEOTIDE SEQUENCE [LARGE SCALE GENOMIC DNA]</scope>
    <source>
        <strain evidence="3">Hangzhou</strain>
    </source>
</reference>
<dbReference type="AlphaFoldDB" id="A0AAP0S9F6"/>
<accession>A0AAP0S9F6</accession>
<dbReference type="InterPro" id="IPR017853">
    <property type="entry name" value="GH"/>
</dbReference>
<dbReference type="Gene3D" id="3.20.20.80">
    <property type="entry name" value="Glycosidases"/>
    <property type="match status" value="1"/>
</dbReference>
<sequence>MDINWYSPLDVTPKDVDAANRGWDFMLGWFLDPMVTGDYPISMKSIVRERLPEFSSDQAELVSGSYDYIGINYYTARYAQALPYSSNDVAISYDNDQYLNALSNVFYFYPQSLSSQAEGVDWLYFCPEELGAVLMKLKHKYNNPLIYITENGTADKVDISKPLDQEALQDEARIRYMKDHLYYLAKAIRDGANVHGYMVWSLMDNVEMDSGYTAGFGVHYVDHSNDFKRVPKKSAEWFKDFLTSSSRHTPQPRPLEEFAKAI</sequence>
<name>A0AAP0S9F6_LIQFO</name>
<evidence type="ECO:0000313" key="4">
    <source>
        <dbReference type="Proteomes" id="UP001415857"/>
    </source>
</evidence>
<comment type="similarity">
    <text evidence="1 2">Belongs to the glycosyl hydrolase 1 family.</text>
</comment>